<organism evidence="4 5">
    <name type="scientific">Brassica cretica</name>
    <name type="common">Mustard</name>
    <dbReference type="NCBI Taxonomy" id="69181"/>
    <lineage>
        <taxon>Eukaryota</taxon>
        <taxon>Viridiplantae</taxon>
        <taxon>Streptophyta</taxon>
        <taxon>Embryophyta</taxon>
        <taxon>Tracheophyta</taxon>
        <taxon>Spermatophyta</taxon>
        <taxon>Magnoliopsida</taxon>
        <taxon>eudicotyledons</taxon>
        <taxon>Gunneridae</taxon>
        <taxon>Pentapetalae</taxon>
        <taxon>rosids</taxon>
        <taxon>malvids</taxon>
        <taxon>Brassicales</taxon>
        <taxon>Brassicaceae</taxon>
        <taxon>Brassiceae</taxon>
        <taxon>Brassica</taxon>
    </lineage>
</organism>
<feature type="region of interest" description="Disordered" evidence="3">
    <location>
        <begin position="237"/>
        <end position="269"/>
    </location>
</feature>
<feature type="compositionally biased region" description="Basic and acidic residues" evidence="3">
    <location>
        <begin position="251"/>
        <end position="264"/>
    </location>
</feature>
<dbReference type="Pfam" id="PF00612">
    <property type="entry name" value="IQ"/>
    <property type="match status" value="2"/>
</dbReference>
<dbReference type="InterPro" id="IPR000048">
    <property type="entry name" value="IQ_motif_EF-hand-BS"/>
</dbReference>
<accession>A0A8S9IEY7</accession>
<dbReference type="EMBL" id="QGKW02001911">
    <property type="protein sequence ID" value="KAF2568299.1"/>
    <property type="molecule type" value="Genomic_DNA"/>
</dbReference>
<dbReference type="Gene3D" id="1.20.5.190">
    <property type="match status" value="1"/>
</dbReference>
<feature type="coiled-coil region" evidence="2">
    <location>
        <begin position="284"/>
        <end position="339"/>
    </location>
</feature>
<evidence type="ECO:0000256" key="2">
    <source>
        <dbReference type="SAM" id="Coils"/>
    </source>
</evidence>
<dbReference type="PROSITE" id="PS50096">
    <property type="entry name" value="IQ"/>
    <property type="match status" value="2"/>
</dbReference>
<evidence type="ECO:0000313" key="5">
    <source>
        <dbReference type="Proteomes" id="UP000712281"/>
    </source>
</evidence>
<dbReference type="GO" id="GO:0005516">
    <property type="term" value="F:calmodulin binding"/>
    <property type="evidence" value="ECO:0007669"/>
    <property type="project" value="UniProtKB-KW"/>
</dbReference>
<comment type="caution">
    <text evidence="4">The sequence shown here is derived from an EMBL/GenBank/DDBJ whole genome shotgun (WGS) entry which is preliminary data.</text>
</comment>
<protein>
    <submittedName>
        <fullName evidence="4">Uncharacterized protein</fullName>
    </submittedName>
</protein>
<feature type="coiled-coil region" evidence="2">
    <location>
        <begin position="24"/>
        <end position="115"/>
    </location>
</feature>
<proteinExistence type="predicted"/>
<dbReference type="Proteomes" id="UP000712281">
    <property type="component" value="Unassembled WGS sequence"/>
</dbReference>
<keyword evidence="1" id="KW-0112">Calmodulin-binding</keyword>
<evidence type="ECO:0000313" key="4">
    <source>
        <dbReference type="EMBL" id="KAF2568299.1"/>
    </source>
</evidence>
<evidence type="ECO:0000256" key="3">
    <source>
        <dbReference type="SAM" id="MobiDB-lite"/>
    </source>
</evidence>
<reference evidence="4" key="1">
    <citation type="submission" date="2019-12" db="EMBL/GenBank/DDBJ databases">
        <title>Genome sequencing and annotation of Brassica cretica.</title>
        <authorList>
            <person name="Studholme D.J."/>
            <person name="Sarris P.F."/>
        </authorList>
    </citation>
    <scope>NUCLEOTIDE SEQUENCE</scope>
    <source>
        <strain evidence="4">PFS-001/15</strain>
        <tissue evidence="4">Leaf</tissue>
    </source>
</reference>
<gene>
    <name evidence="4" type="ORF">F2Q68_00024547</name>
</gene>
<dbReference type="SMART" id="SM00015">
    <property type="entry name" value="IQ"/>
    <property type="match status" value="4"/>
</dbReference>
<dbReference type="AlphaFoldDB" id="A0A8S9IEY7"/>
<sequence>MRKAAITTQCGWRVKIARRELLKLKMAAKETGALQDAKNKLEKELEELTSCLELEKQMRMKLEEAKTQEVEELKAALDDMKLQLGETQETKSEEILKLQSALQDMQLEFEELSKDLEMTHDLAAENEHLKELVSSLQSKTDGSETKYEETNKLSEDRIKQEVPVIDHDVIIKLEAENQQLKTLVSSLEKKIDALDRKHDETNSNITEQLKESASSDYEIVSDLSAENERLKALVSSLEKKSNENDGNDSPNEQKEGTHMLKEEDSLTDDVSVDNEMTNKLAAENKELYDLVDLLEKKVQETEKKYEEASKLCEERLQQVVDAETKLIGLKTSMQMLEEKSASTEIQAFCRGHVARLQFKSMRREAASLRIQKQARTYICQTAYKRLCVSAIYVQTGLRAMAARVELQYRMKRRAAIIIQASLKPHFDDSDFSFVLSINNM</sequence>
<keyword evidence="2" id="KW-0175">Coiled coil</keyword>
<evidence type="ECO:0000256" key="1">
    <source>
        <dbReference type="ARBA" id="ARBA00022860"/>
    </source>
</evidence>
<name>A0A8S9IEY7_BRACR</name>